<dbReference type="InterPro" id="IPR032871">
    <property type="entry name" value="AHH_dom_containing"/>
</dbReference>
<accession>A0AAU7BP82</accession>
<evidence type="ECO:0000313" key="2">
    <source>
        <dbReference type="EMBL" id="XBG59881.1"/>
    </source>
</evidence>
<dbReference type="Pfam" id="PF14412">
    <property type="entry name" value="AHH"/>
    <property type="match status" value="1"/>
</dbReference>
<dbReference type="RefSeq" id="WP_347921818.1">
    <property type="nucleotide sequence ID" value="NZ_CP157199.1"/>
</dbReference>
<organism evidence="2">
    <name type="scientific">Pontimicrobium sp. SW4</name>
    <dbReference type="NCBI Taxonomy" id="3153519"/>
    <lineage>
        <taxon>Bacteria</taxon>
        <taxon>Pseudomonadati</taxon>
        <taxon>Bacteroidota</taxon>
        <taxon>Flavobacteriia</taxon>
        <taxon>Flavobacteriales</taxon>
        <taxon>Flavobacteriaceae</taxon>
        <taxon>Pontimicrobium</taxon>
    </lineage>
</organism>
<name>A0AAU7BP82_9FLAO</name>
<proteinExistence type="predicted"/>
<protein>
    <submittedName>
        <fullName evidence="2">AHH domain-containing protein</fullName>
    </submittedName>
</protein>
<reference evidence="2" key="1">
    <citation type="submission" date="2024-05" db="EMBL/GenBank/DDBJ databases">
        <title>Pontimicrobium maritimus sp. nov., isolated form sea water.</title>
        <authorList>
            <person name="Muhammad N."/>
            <person name="Vuong T.Q."/>
            <person name="Han H.L."/>
            <person name="Kim S.-G."/>
        </authorList>
    </citation>
    <scope>NUCLEOTIDE SEQUENCE</scope>
    <source>
        <strain evidence="2">SW4</strain>
    </source>
</reference>
<dbReference type="EMBL" id="CP157199">
    <property type="protein sequence ID" value="XBG59881.1"/>
    <property type="molecule type" value="Genomic_DNA"/>
</dbReference>
<feature type="chain" id="PRO_5043739171" evidence="1">
    <location>
        <begin position="22"/>
        <end position="600"/>
    </location>
</feature>
<dbReference type="AlphaFoldDB" id="A0AAU7BP82"/>
<evidence type="ECO:0000256" key="1">
    <source>
        <dbReference type="SAM" id="SignalP"/>
    </source>
</evidence>
<dbReference type="CDD" id="cd20745">
    <property type="entry name" value="FIX_RhsA_AHH_HNH-like"/>
    <property type="match status" value="1"/>
</dbReference>
<feature type="signal peptide" evidence="1">
    <location>
        <begin position="1"/>
        <end position="21"/>
    </location>
</feature>
<keyword evidence="1" id="KW-0732">Signal</keyword>
<sequence length="600" mass="66974">MKSTKSIAVILFSLLFLNLISCDKENVESKEPIQEKLKQKIKITTISDYKNDAEFREITSKFGLEKIIDNESSSNDNERISKKSDFLIDTDVIKKVETDSLTTYTMLIERQSKPATVLFENLVIEKRKDSISGYFVAYTFDKPFLQQNQKENISGTVKISPHEGDIKELIKRINSQAESNAFLRADDECETIEIIVETSCPCEGHWSIQQCTCNIRKPTRESFLFNTCDSDGGNFNDGATYYSDGGATGGGSGNPNSYSATVIPDEDLETLVKSFLSTLSNASRNYYLNNPAEKDLIFDYLNDNEFSESSMDFAEELIDIVSVESINDIDAFNFVLAAKKQNKIYSDIDGSFLLSVDQFTNLDLSISDDHDPIIAHFMIKMAVLRALNPEWSDIKVFWEATRDVVHIALDGIGLIPVVGELADFLNGGLYLLEGDGVNASLSFAATVPIFGWTATGAKYAVKLTNTVTGQTTKLVWKVVNNVIDFGRSSQLRKVLGLLPGNPQQAHHLVPWALRNNPVVQKAANSIYTFHMNDVMNGIAVAAWRNQPNHNLYNQKVQALFDALPESLTPDEAFEQVNNIVTNIRNAIIDNPNTHLNDLIF</sequence>
<gene>
    <name evidence="2" type="ORF">ABGB03_08395</name>
</gene>